<sequence length="115" mass="12527">MWYNNVSTSFVRHKPDPTSISSPYRPHSSLSPPTHPGVSSAAKTPLVPASTNLPPSMQRCSGKNFKSAHCCNFTTQRLKTHTTPESPNGSLQQSYGNNDLSAKCLCSWLYSLGLC</sequence>
<accession>A0A8D7ZTS7</accession>
<organism evidence="2">
    <name type="scientific">Culex pipiens</name>
    <name type="common">House mosquito</name>
    <dbReference type="NCBI Taxonomy" id="7175"/>
    <lineage>
        <taxon>Eukaryota</taxon>
        <taxon>Metazoa</taxon>
        <taxon>Ecdysozoa</taxon>
        <taxon>Arthropoda</taxon>
        <taxon>Hexapoda</taxon>
        <taxon>Insecta</taxon>
        <taxon>Pterygota</taxon>
        <taxon>Neoptera</taxon>
        <taxon>Endopterygota</taxon>
        <taxon>Diptera</taxon>
        <taxon>Nematocera</taxon>
        <taxon>Culicoidea</taxon>
        <taxon>Culicidae</taxon>
        <taxon>Culicinae</taxon>
        <taxon>Culicini</taxon>
        <taxon>Culex</taxon>
        <taxon>Culex</taxon>
    </lineage>
</organism>
<name>A0A8D7ZTS7_CULPI</name>
<feature type="compositionally biased region" description="Polar residues" evidence="1">
    <location>
        <begin position="1"/>
        <end position="10"/>
    </location>
</feature>
<evidence type="ECO:0000313" key="2">
    <source>
        <dbReference type="EMBL" id="CAG6444323.1"/>
    </source>
</evidence>
<dbReference type="EMBL" id="HBUE01002616">
    <property type="protein sequence ID" value="CAG6444323.1"/>
    <property type="molecule type" value="Transcribed_RNA"/>
</dbReference>
<protein>
    <submittedName>
        <fullName evidence="2">(northern house mosquito) hypothetical protein</fullName>
    </submittedName>
</protein>
<reference evidence="2" key="1">
    <citation type="submission" date="2021-05" db="EMBL/GenBank/DDBJ databases">
        <authorList>
            <person name="Alioto T."/>
            <person name="Alioto T."/>
            <person name="Gomez Garrido J."/>
        </authorList>
    </citation>
    <scope>NUCLEOTIDE SEQUENCE</scope>
</reference>
<feature type="region of interest" description="Disordered" evidence="1">
    <location>
        <begin position="1"/>
        <end position="53"/>
    </location>
</feature>
<dbReference type="AlphaFoldDB" id="A0A8D7ZTS7"/>
<feature type="compositionally biased region" description="Polar residues" evidence="1">
    <location>
        <begin position="18"/>
        <end position="32"/>
    </location>
</feature>
<proteinExistence type="predicted"/>
<evidence type="ECO:0000256" key="1">
    <source>
        <dbReference type="SAM" id="MobiDB-lite"/>
    </source>
</evidence>